<keyword evidence="2" id="KW-0520">NAD</keyword>
<dbReference type="RefSeq" id="WP_347166487.1">
    <property type="nucleotide sequence ID" value="NZ_JBDNCH010000002.1"/>
</dbReference>
<dbReference type="InterPro" id="IPR029154">
    <property type="entry name" value="HIBADH-like_NADP-bd"/>
</dbReference>
<protein>
    <submittedName>
        <fullName evidence="6">NAD(P)-dependent oxidoreductase</fullName>
        <ecNumber evidence="6">1.1.-.-</ecNumber>
    </submittedName>
</protein>
<keyword evidence="7" id="KW-1185">Reference proteome</keyword>
<evidence type="ECO:0000256" key="1">
    <source>
        <dbReference type="ARBA" id="ARBA00023002"/>
    </source>
</evidence>
<dbReference type="Gene3D" id="3.40.50.720">
    <property type="entry name" value="NAD(P)-binding Rossmann-like Domain"/>
    <property type="match status" value="1"/>
</dbReference>
<dbReference type="PANTHER" id="PTHR43060:SF15">
    <property type="entry name" value="3-HYDROXYISOBUTYRATE DEHYDROGENASE-LIKE 1, MITOCHONDRIAL-RELATED"/>
    <property type="match status" value="1"/>
</dbReference>
<dbReference type="InterPro" id="IPR036291">
    <property type="entry name" value="NAD(P)-bd_dom_sf"/>
</dbReference>
<dbReference type="AlphaFoldDB" id="A0AAW9S946"/>
<dbReference type="SUPFAM" id="SSF48179">
    <property type="entry name" value="6-phosphogluconate dehydrogenase C-terminal domain-like"/>
    <property type="match status" value="1"/>
</dbReference>
<dbReference type="EMBL" id="JBDNCH010000002">
    <property type="protein sequence ID" value="MEN9061406.1"/>
    <property type="molecule type" value="Genomic_DNA"/>
</dbReference>
<evidence type="ECO:0000313" key="7">
    <source>
        <dbReference type="Proteomes" id="UP001428774"/>
    </source>
</evidence>
<dbReference type="Pfam" id="PF03446">
    <property type="entry name" value="NAD_binding_2"/>
    <property type="match status" value="1"/>
</dbReference>
<evidence type="ECO:0000313" key="6">
    <source>
        <dbReference type="EMBL" id="MEN9061406.1"/>
    </source>
</evidence>
<dbReference type="PANTHER" id="PTHR43060">
    <property type="entry name" value="3-HYDROXYISOBUTYRATE DEHYDROGENASE-LIKE 1, MITOCHONDRIAL-RELATED"/>
    <property type="match status" value="1"/>
</dbReference>
<dbReference type="SUPFAM" id="SSF51735">
    <property type="entry name" value="NAD(P)-binding Rossmann-fold domains"/>
    <property type="match status" value="1"/>
</dbReference>
<proteinExistence type="predicted"/>
<feature type="domain" description="6-phosphogluconate dehydrogenase NADP-binding" evidence="4">
    <location>
        <begin position="7"/>
        <end position="166"/>
    </location>
</feature>
<reference evidence="6 7" key="1">
    <citation type="submission" date="2024-05" db="EMBL/GenBank/DDBJ databases">
        <title>Genome sequence of Ponticoccus litoralis KCCM 90028.</title>
        <authorList>
            <person name="Kim J.M."/>
            <person name="Lee J.K."/>
            <person name="Choi B.J."/>
            <person name="Bayburt H."/>
            <person name="Baek J.H."/>
            <person name="Jeon C.O."/>
        </authorList>
    </citation>
    <scope>NUCLEOTIDE SEQUENCE [LARGE SCALE GENOMIC DNA]</scope>
    <source>
        <strain evidence="6 7">KCCM 90028</strain>
    </source>
</reference>
<dbReference type="GO" id="GO:0016491">
    <property type="term" value="F:oxidoreductase activity"/>
    <property type="evidence" value="ECO:0007669"/>
    <property type="project" value="UniProtKB-KW"/>
</dbReference>
<organism evidence="6 7">
    <name type="scientific">Ponticoccus litoralis</name>
    <dbReference type="NCBI Taxonomy" id="422297"/>
    <lineage>
        <taxon>Bacteria</taxon>
        <taxon>Pseudomonadati</taxon>
        <taxon>Pseudomonadota</taxon>
        <taxon>Alphaproteobacteria</taxon>
        <taxon>Rhodobacterales</taxon>
        <taxon>Roseobacteraceae</taxon>
        <taxon>Ponticoccus</taxon>
    </lineage>
</organism>
<evidence type="ECO:0000256" key="3">
    <source>
        <dbReference type="PIRSR" id="PIRSR000103-1"/>
    </source>
</evidence>
<dbReference type="EC" id="1.1.-.-" evidence="6"/>
<dbReference type="GO" id="GO:0051287">
    <property type="term" value="F:NAD binding"/>
    <property type="evidence" value="ECO:0007669"/>
    <property type="project" value="InterPro"/>
</dbReference>
<dbReference type="GO" id="GO:0050661">
    <property type="term" value="F:NADP binding"/>
    <property type="evidence" value="ECO:0007669"/>
    <property type="project" value="InterPro"/>
</dbReference>
<accession>A0AAW9S946</accession>
<feature type="active site" evidence="3">
    <location>
        <position position="175"/>
    </location>
</feature>
<evidence type="ECO:0000259" key="4">
    <source>
        <dbReference type="Pfam" id="PF03446"/>
    </source>
</evidence>
<sequence>MTEKPVVGFIGVGLMGHGMAKNILKGGYALVIKGNRNREPVESLKSMGAEEVRTPREMAERCDIIHLCLSNSPLVEEVIAGPDGILAGAREGLVVIDTTTADPTSTLAMAKLLAEKGCHMVDAPLGRTPKEAEEGQLDAMVGADAAVLERVRPVIACWSGSITHMGAVGMGHKMKLMMNFLSMSYAALYSEAVVMGAKVGISPAQLREVIAPSRMGCGFFDTFMNYVVDRNRDAHKFAIANAAKDLRYVNAMATDAGMMTLMAGAARQYFAHAEAIGAGQDYVPMLSNIVGALNGIDMEEITAGEPDTGSKG</sequence>
<dbReference type="Proteomes" id="UP001428774">
    <property type="component" value="Unassembled WGS sequence"/>
</dbReference>
<dbReference type="InterPro" id="IPR008927">
    <property type="entry name" value="6-PGluconate_DH-like_C_sf"/>
</dbReference>
<evidence type="ECO:0000259" key="5">
    <source>
        <dbReference type="Pfam" id="PF14833"/>
    </source>
</evidence>
<dbReference type="Pfam" id="PF14833">
    <property type="entry name" value="NAD_binding_11"/>
    <property type="match status" value="1"/>
</dbReference>
<dbReference type="PIRSF" id="PIRSF000103">
    <property type="entry name" value="HIBADH"/>
    <property type="match status" value="1"/>
</dbReference>
<dbReference type="Gene3D" id="1.10.1040.10">
    <property type="entry name" value="N-(1-d-carboxylethyl)-l-norvaline Dehydrogenase, domain 2"/>
    <property type="match status" value="1"/>
</dbReference>
<dbReference type="InterPro" id="IPR015815">
    <property type="entry name" value="HIBADH-related"/>
</dbReference>
<dbReference type="InterPro" id="IPR013328">
    <property type="entry name" value="6PGD_dom2"/>
</dbReference>
<comment type="caution">
    <text evidence="6">The sequence shown here is derived from an EMBL/GenBank/DDBJ whole genome shotgun (WGS) entry which is preliminary data.</text>
</comment>
<dbReference type="InterPro" id="IPR006115">
    <property type="entry name" value="6PGDH_NADP-bd"/>
</dbReference>
<evidence type="ECO:0000256" key="2">
    <source>
        <dbReference type="ARBA" id="ARBA00023027"/>
    </source>
</evidence>
<feature type="domain" description="3-hydroxyisobutyrate dehydrogenase-like NAD-binding" evidence="5">
    <location>
        <begin position="169"/>
        <end position="285"/>
    </location>
</feature>
<gene>
    <name evidence="6" type="ORF">ABFB10_10475</name>
</gene>
<name>A0AAW9S946_9RHOB</name>
<keyword evidence="1 6" id="KW-0560">Oxidoreductase</keyword>